<dbReference type="OrthoDB" id="7403325at2759"/>
<dbReference type="InterPro" id="IPR015424">
    <property type="entry name" value="PyrdxlP-dep_Trfase"/>
</dbReference>
<evidence type="ECO:0000313" key="6">
    <source>
        <dbReference type="Proteomes" id="UP000186601"/>
    </source>
</evidence>
<keyword evidence="3" id="KW-0808">Transferase</keyword>
<sequence length="150" mass="16334">MKAYENGTPAYFATPPVNLIRAFHTSLTQITKANISLEERFQLHRDAAKRVRSAAADLGLKLVPVDPACTANGMTAIYLPEGLGVADLVPRLAKREVVITGGIHKENKDKYFRIGHMGVTVVQPERGDLDRVVAALKESLQEALASKKNA</sequence>
<organism evidence="5 6">
    <name type="scientific">Hermanssonia centrifuga</name>
    <dbReference type="NCBI Taxonomy" id="98765"/>
    <lineage>
        <taxon>Eukaryota</taxon>
        <taxon>Fungi</taxon>
        <taxon>Dikarya</taxon>
        <taxon>Basidiomycota</taxon>
        <taxon>Agaricomycotina</taxon>
        <taxon>Agaricomycetes</taxon>
        <taxon>Polyporales</taxon>
        <taxon>Meruliaceae</taxon>
        <taxon>Hermanssonia</taxon>
    </lineage>
</organism>
<evidence type="ECO:0000256" key="4">
    <source>
        <dbReference type="ARBA" id="ARBA00022898"/>
    </source>
</evidence>
<dbReference type="PANTHER" id="PTHR21152">
    <property type="entry name" value="AMINOTRANSFERASE CLASS V"/>
    <property type="match status" value="1"/>
</dbReference>
<dbReference type="AlphaFoldDB" id="A0A2R6PG29"/>
<gene>
    <name evidence="5" type="ORF">PHLCEN_2v4886</name>
</gene>
<proteinExistence type="predicted"/>
<comment type="cofactor">
    <cofactor evidence="1">
        <name>pyridoxal 5'-phosphate</name>
        <dbReference type="ChEBI" id="CHEBI:597326"/>
    </cofactor>
</comment>
<dbReference type="SUPFAM" id="SSF53383">
    <property type="entry name" value="PLP-dependent transferases"/>
    <property type="match status" value="1"/>
</dbReference>
<dbReference type="Gene3D" id="3.90.1150.10">
    <property type="entry name" value="Aspartate Aminotransferase, domain 1"/>
    <property type="match status" value="1"/>
</dbReference>
<dbReference type="InterPro" id="IPR015422">
    <property type="entry name" value="PyrdxlP-dep_Trfase_small"/>
</dbReference>
<dbReference type="GO" id="GO:0005777">
    <property type="term" value="C:peroxisome"/>
    <property type="evidence" value="ECO:0007669"/>
    <property type="project" value="TreeGrafter"/>
</dbReference>
<keyword evidence="2" id="KW-0032">Aminotransferase</keyword>
<keyword evidence="6" id="KW-1185">Reference proteome</keyword>
<protein>
    <submittedName>
        <fullName evidence="5">Uncharacterized protein</fullName>
    </submittedName>
</protein>
<dbReference type="FunFam" id="3.90.1150.10:FF:000049">
    <property type="entry name" value="Alanine-glyoxylate aminotransferase 1"/>
    <property type="match status" value="1"/>
</dbReference>
<evidence type="ECO:0000313" key="5">
    <source>
        <dbReference type="EMBL" id="PSR90593.1"/>
    </source>
</evidence>
<name>A0A2R6PG29_9APHY</name>
<dbReference type="PANTHER" id="PTHR21152:SF24">
    <property type="entry name" value="ALANINE--GLYOXYLATE AMINOTRANSFERASE 1"/>
    <property type="match status" value="1"/>
</dbReference>
<dbReference type="GO" id="GO:0019265">
    <property type="term" value="P:glycine biosynthetic process, by transamination of glyoxylate"/>
    <property type="evidence" value="ECO:0007669"/>
    <property type="project" value="TreeGrafter"/>
</dbReference>
<comment type="caution">
    <text evidence="5">The sequence shown here is derived from an EMBL/GenBank/DDBJ whole genome shotgun (WGS) entry which is preliminary data.</text>
</comment>
<dbReference type="STRING" id="98765.A0A2R6PG29"/>
<dbReference type="GO" id="GO:0008453">
    <property type="term" value="F:alanine-glyoxylate transaminase activity"/>
    <property type="evidence" value="ECO:0007669"/>
    <property type="project" value="TreeGrafter"/>
</dbReference>
<accession>A0A2R6PG29</accession>
<keyword evidence="4" id="KW-0663">Pyridoxal phosphate</keyword>
<evidence type="ECO:0000256" key="1">
    <source>
        <dbReference type="ARBA" id="ARBA00001933"/>
    </source>
</evidence>
<dbReference type="EMBL" id="MLYV02000494">
    <property type="protein sequence ID" value="PSR90593.1"/>
    <property type="molecule type" value="Genomic_DNA"/>
</dbReference>
<reference evidence="5 6" key="1">
    <citation type="submission" date="2018-02" db="EMBL/GenBank/DDBJ databases">
        <title>Genome sequence of the basidiomycete white-rot fungus Phlebia centrifuga.</title>
        <authorList>
            <person name="Granchi Z."/>
            <person name="Peng M."/>
            <person name="de Vries R.P."/>
            <person name="Hilden K."/>
            <person name="Makela M.R."/>
            <person name="Grigoriev I."/>
            <person name="Riley R."/>
        </authorList>
    </citation>
    <scope>NUCLEOTIDE SEQUENCE [LARGE SCALE GENOMIC DNA]</scope>
    <source>
        <strain evidence="5 6">FBCC195</strain>
    </source>
</reference>
<dbReference type="Proteomes" id="UP000186601">
    <property type="component" value="Unassembled WGS sequence"/>
</dbReference>
<evidence type="ECO:0000256" key="3">
    <source>
        <dbReference type="ARBA" id="ARBA00022679"/>
    </source>
</evidence>
<dbReference type="GO" id="GO:0004760">
    <property type="term" value="F:L-serine-pyruvate transaminase activity"/>
    <property type="evidence" value="ECO:0007669"/>
    <property type="project" value="TreeGrafter"/>
</dbReference>
<evidence type="ECO:0000256" key="2">
    <source>
        <dbReference type="ARBA" id="ARBA00022576"/>
    </source>
</evidence>